<dbReference type="GO" id="GO:0022857">
    <property type="term" value="F:transmembrane transporter activity"/>
    <property type="evidence" value="ECO:0007669"/>
    <property type="project" value="InterPro"/>
</dbReference>
<dbReference type="SUPFAM" id="SSF103473">
    <property type="entry name" value="MFS general substrate transporter"/>
    <property type="match status" value="1"/>
</dbReference>
<accession>A0AAW0Z1X9</accession>
<dbReference type="Pfam" id="PF07690">
    <property type="entry name" value="MFS_1"/>
    <property type="match status" value="1"/>
</dbReference>
<dbReference type="InterPro" id="IPR011701">
    <property type="entry name" value="MFS"/>
</dbReference>
<feature type="transmembrane region" description="Helical" evidence="3">
    <location>
        <begin position="66"/>
        <end position="93"/>
    </location>
</feature>
<feature type="transmembrane region" description="Helical" evidence="3">
    <location>
        <begin position="380"/>
        <end position="398"/>
    </location>
</feature>
<name>A0AAW0Z1X9_9TREE</name>
<dbReference type="PANTHER" id="PTHR11360:SF287">
    <property type="entry name" value="MFS MONOCARBOXYLATE TRANSPORTER"/>
    <property type="match status" value="1"/>
</dbReference>
<keyword evidence="3" id="KW-0812">Transmembrane</keyword>
<sequence length="432" mass="45605">MSTSIPPAAERQLPSLPLVDSSRQAWSFALAGFLMETLLWGPLFSSGVYLKYYSATPPFSSSSETAISLIGTLSLLAGWLGLCCTSLLVASFIKSVEALIVLQGLLPGLAAALCAFPIIKWIPQWFDRRKGLAAGIIFSGGGVGGAFMPSLTQFLIDRIGLSWTLRAWAMSTAVIGGIAICFVKPRLPISASRDVARMPMPPFFDTFLRAGFFGCFFTTLLQGFGYFNVGLFLPRLSDTLSATSGAGLLAAFNVSCILAQIAWGHVTDRMRPASAMAISSLTGCILVLTLWGCGGDIGMAMFTPFAVTFGLATGGFSSMWSQSAYAVAGPDKERQTMLFSGFSIARGLGAAIGPTVGSALYSPHPKSHGLHWGSAGSPGFVALVAASLASSAAVGMLFDRGKQVWQAVISKEDDDEAEGHEMTFRPAVRVDL</sequence>
<dbReference type="KEGG" id="kne:92178618"/>
<gene>
    <name evidence="4" type="ORF">IAR55_001359</name>
</gene>
<dbReference type="AlphaFoldDB" id="A0AAW0Z1X9"/>
<keyword evidence="3" id="KW-0472">Membrane</keyword>
<reference evidence="4 5" key="1">
    <citation type="journal article" date="2024" name="bioRxiv">
        <title>Comparative genomics of Cryptococcus and Kwoniella reveals pathogenesis evolution and contrasting karyotype dynamics via intercentromeric recombination or chromosome fusion.</title>
        <authorList>
            <person name="Coelho M.A."/>
            <person name="David-Palma M."/>
            <person name="Shea T."/>
            <person name="Bowers K."/>
            <person name="McGinley-Smith S."/>
            <person name="Mohammad A.W."/>
            <person name="Gnirke A."/>
            <person name="Yurkov A.M."/>
            <person name="Nowrousian M."/>
            <person name="Sun S."/>
            <person name="Cuomo C.A."/>
            <person name="Heitman J."/>
        </authorList>
    </citation>
    <scope>NUCLEOTIDE SEQUENCE [LARGE SCALE GENOMIC DNA]</scope>
    <source>
        <strain evidence="4 5">CBS 13917</strain>
    </source>
</reference>
<feature type="transmembrane region" description="Helical" evidence="3">
    <location>
        <begin position="25"/>
        <end position="45"/>
    </location>
</feature>
<proteinExistence type="inferred from homology"/>
<dbReference type="PANTHER" id="PTHR11360">
    <property type="entry name" value="MONOCARBOXYLATE TRANSPORTER"/>
    <property type="match status" value="1"/>
</dbReference>
<dbReference type="InterPro" id="IPR050327">
    <property type="entry name" value="Proton-linked_MCT"/>
</dbReference>
<feature type="transmembrane region" description="Helical" evidence="3">
    <location>
        <begin position="131"/>
        <end position="151"/>
    </location>
</feature>
<feature type="transmembrane region" description="Helical" evidence="3">
    <location>
        <begin position="247"/>
        <end position="266"/>
    </location>
</feature>
<keyword evidence="3" id="KW-1133">Transmembrane helix</keyword>
<evidence type="ECO:0000256" key="2">
    <source>
        <dbReference type="ARBA" id="ARBA00006727"/>
    </source>
</evidence>
<evidence type="ECO:0008006" key="6">
    <source>
        <dbReference type="Google" id="ProtNLM"/>
    </source>
</evidence>
<evidence type="ECO:0000256" key="3">
    <source>
        <dbReference type="SAM" id="Phobius"/>
    </source>
</evidence>
<evidence type="ECO:0000256" key="1">
    <source>
        <dbReference type="ARBA" id="ARBA00004141"/>
    </source>
</evidence>
<dbReference type="RefSeq" id="XP_066804409.1">
    <property type="nucleotide sequence ID" value="XM_066944486.1"/>
</dbReference>
<organism evidence="4 5">
    <name type="scientific">Kwoniella newhampshirensis</name>
    <dbReference type="NCBI Taxonomy" id="1651941"/>
    <lineage>
        <taxon>Eukaryota</taxon>
        <taxon>Fungi</taxon>
        <taxon>Dikarya</taxon>
        <taxon>Basidiomycota</taxon>
        <taxon>Agaricomycotina</taxon>
        <taxon>Tremellomycetes</taxon>
        <taxon>Tremellales</taxon>
        <taxon>Cryptococcaceae</taxon>
        <taxon>Kwoniella</taxon>
    </lineage>
</organism>
<dbReference type="Gene3D" id="1.20.1250.20">
    <property type="entry name" value="MFS general substrate transporter like domains"/>
    <property type="match status" value="2"/>
</dbReference>
<dbReference type="GO" id="GO:0016020">
    <property type="term" value="C:membrane"/>
    <property type="evidence" value="ECO:0007669"/>
    <property type="project" value="UniProtKB-SubCell"/>
</dbReference>
<feature type="transmembrane region" description="Helical" evidence="3">
    <location>
        <begin position="99"/>
        <end position="119"/>
    </location>
</feature>
<dbReference type="InterPro" id="IPR036259">
    <property type="entry name" value="MFS_trans_sf"/>
</dbReference>
<evidence type="ECO:0000313" key="5">
    <source>
        <dbReference type="Proteomes" id="UP001388673"/>
    </source>
</evidence>
<comment type="caution">
    <text evidence="4">The sequence shown here is derived from an EMBL/GenBank/DDBJ whole genome shotgun (WGS) entry which is preliminary data.</text>
</comment>
<dbReference type="GeneID" id="92178618"/>
<feature type="transmembrane region" description="Helical" evidence="3">
    <location>
        <begin position="337"/>
        <end position="360"/>
    </location>
</feature>
<dbReference type="Proteomes" id="UP001388673">
    <property type="component" value="Unassembled WGS sequence"/>
</dbReference>
<feature type="transmembrane region" description="Helical" evidence="3">
    <location>
        <begin position="297"/>
        <end position="316"/>
    </location>
</feature>
<feature type="transmembrane region" description="Helical" evidence="3">
    <location>
        <begin position="207"/>
        <end position="227"/>
    </location>
</feature>
<keyword evidence="5" id="KW-1185">Reference proteome</keyword>
<comment type="subcellular location">
    <subcellularLocation>
        <location evidence="1">Membrane</location>
        <topology evidence="1">Multi-pass membrane protein</topology>
    </subcellularLocation>
</comment>
<feature type="transmembrane region" description="Helical" evidence="3">
    <location>
        <begin position="273"/>
        <end position="291"/>
    </location>
</feature>
<feature type="transmembrane region" description="Helical" evidence="3">
    <location>
        <begin position="163"/>
        <end position="183"/>
    </location>
</feature>
<evidence type="ECO:0000313" key="4">
    <source>
        <dbReference type="EMBL" id="KAK8864113.1"/>
    </source>
</evidence>
<dbReference type="EMBL" id="JBCAWK010000003">
    <property type="protein sequence ID" value="KAK8864113.1"/>
    <property type="molecule type" value="Genomic_DNA"/>
</dbReference>
<comment type="similarity">
    <text evidence="2">Belongs to the major facilitator superfamily. Monocarboxylate porter (TC 2.A.1.13) family.</text>
</comment>
<protein>
    <recommendedName>
        <fullName evidence="6">Major facilitator superfamily (MFS) profile domain-containing protein</fullName>
    </recommendedName>
</protein>